<sequence>MAGLTLDAWSLVFEQATREDLCSLCLVSRSFNTLATPLLYRSITLVQGDADIDDFSTQGRHWLLLSRLEDDANGNLRNLVQEVALCRPPGIRINTSFLRRLTTDNCLSKLITSLPNLRRVTITISRLQTAHLIRTISTHPRTPELILRLDTGECAFADQHLPCVSSLTVAVDPFDERNGPNERMLTVQRLFLNCPALRSFSLTLFENYGGCVRHIPQHPVIRTFRLTGTERFPPLQELGLNGYRVRDELEWIPFRDCVQWSRLSGLTLGPLPTGDNLLSRITGYATSLEALRVYAYADEDQENSEGLERLLLSFDSLRTLEVRGYVCSVEAIGNHAGLSTLCLHEDEPGERSERQRRVFTAQELDYLDSRCPKLRSLAIDIQRGDNKLPDDVLEKLSTGFANLSHLSLHFELGLSTLKNPITPVLNYTTAQTIGQSIFTHRRESGIPISSAQSFKLTLWTGSSFRRFPQWEPRFCAFERLHTATYEVRLLCLHATPAPARTSKSSDRQVEVEVRHLQRERLELIEAGKAKPDTILEKKDLGVQVRAAVEGPEKRGGRWSPDYV</sequence>
<dbReference type="Gene3D" id="3.80.10.10">
    <property type="entry name" value="Ribonuclease Inhibitor"/>
    <property type="match status" value="1"/>
</dbReference>
<dbReference type="EMBL" id="JBFXLQ010000026">
    <property type="protein sequence ID" value="KAL2866230.1"/>
    <property type="molecule type" value="Genomic_DNA"/>
</dbReference>
<keyword evidence="2" id="KW-1185">Reference proteome</keyword>
<protein>
    <recommendedName>
        <fullName evidence="3">F-box domain-containing protein</fullName>
    </recommendedName>
</protein>
<dbReference type="RefSeq" id="XP_070885209.1">
    <property type="nucleotide sequence ID" value="XM_071029362.1"/>
</dbReference>
<evidence type="ECO:0000313" key="2">
    <source>
        <dbReference type="Proteomes" id="UP001610432"/>
    </source>
</evidence>
<organism evidence="1 2">
    <name type="scientific">Aspergillus lucknowensis</name>
    <dbReference type="NCBI Taxonomy" id="176173"/>
    <lineage>
        <taxon>Eukaryota</taxon>
        <taxon>Fungi</taxon>
        <taxon>Dikarya</taxon>
        <taxon>Ascomycota</taxon>
        <taxon>Pezizomycotina</taxon>
        <taxon>Eurotiomycetes</taxon>
        <taxon>Eurotiomycetidae</taxon>
        <taxon>Eurotiales</taxon>
        <taxon>Aspergillaceae</taxon>
        <taxon>Aspergillus</taxon>
        <taxon>Aspergillus subgen. Nidulantes</taxon>
    </lineage>
</organism>
<dbReference type="InterPro" id="IPR032675">
    <property type="entry name" value="LRR_dom_sf"/>
</dbReference>
<comment type="caution">
    <text evidence="1">The sequence shown here is derived from an EMBL/GenBank/DDBJ whole genome shotgun (WGS) entry which is preliminary data.</text>
</comment>
<proteinExistence type="predicted"/>
<dbReference type="SUPFAM" id="SSF52047">
    <property type="entry name" value="RNI-like"/>
    <property type="match status" value="1"/>
</dbReference>
<name>A0ABR4LNW4_9EURO</name>
<dbReference type="Proteomes" id="UP001610432">
    <property type="component" value="Unassembled WGS sequence"/>
</dbReference>
<dbReference type="GeneID" id="98144434"/>
<evidence type="ECO:0000313" key="1">
    <source>
        <dbReference type="EMBL" id="KAL2866230.1"/>
    </source>
</evidence>
<gene>
    <name evidence="1" type="ORF">BJX67DRAFT_356005</name>
</gene>
<accession>A0ABR4LNW4</accession>
<evidence type="ECO:0008006" key="3">
    <source>
        <dbReference type="Google" id="ProtNLM"/>
    </source>
</evidence>
<reference evidence="1 2" key="1">
    <citation type="submission" date="2024-07" db="EMBL/GenBank/DDBJ databases">
        <title>Section-level genome sequencing and comparative genomics of Aspergillus sections Usti and Cavernicolus.</title>
        <authorList>
            <consortium name="Lawrence Berkeley National Laboratory"/>
            <person name="Nybo J.L."/>
            <person name="Vesth T.C."/>
            <person name="Theobald S."/>
            <person name="Frisvad J.C."/>
            <person name="Larsen T.O."/>
            <person name="Kjaerboelling I."/>
            <person name="Rothschild-Mancinelli K."/>
            <person name="Lyhne E.K."/>
            <person name="Kogle M.E."/>
            <person name="Barry K."/>
            <person name="Clum A."/>
            <person name="Na H."/>
            <person name="Ledsgaard L."/>
            <person name="Lin J."/>
            <person name="Lipzen A."/>
            <person name="Kuo A."/>
            <person name="Riley R."/>
            <person name="Mondo S."/>
            <person name="Labutti K."/>
            <person name="Haridas S."/>
            <person name="Pangalinan J."/>
            <person name="Salamov A.A."/>
            <person name="Simmons B.A."/>
            <person name="Magnuson J.K."/>
            <person name="Chen J."/>
            <person name="Drula E."/>
            <person name="Henrissat B."/>
            <person name="Wiebenga A."/>
            <person name="Lubbers R.J."/>
            <person name="Gomes A.C."/>
            <person name="Macurrencykelacurrency M.R."/>
            <person name="Stajich J."/>
            <person name="Grigoriev I.V."/>
            <person name="Mortensen U.H."/>
            <person name="De Vries R.P."/>
            <person name="Baker S.E."/>
            <person name="Andersen M.R."/>
        </authorList>
    </citation>
    <scope>NUCLEOTIDE SEQUENCE [LARGE SCALE GENOMIC DNA]</scope>
    <source>
        <strain evidence="1 2">CBS 449.75</strain>
    </source>
</reference>